<name>A0A9P7VIZ9_9AGAR</name>
<evidence type="ECO:0000313" key="2">
    <source>
        <dbReference type="EMBL" id="KAG7440906.1"/>
    </source>
</evidence>
<dbReference type="AlphaFoldDB" id="A0A9P7VIZ9"/>
<comment type="caution">
    <text evidence="2">The sequence shown here is derived from an EMBL/GenBank/DDBJ whole genome shotgun (WGS) entry which is preliminary data.</text>
</comment>
<evidence type="ECO:0000313" key="3">
    <source>
        <dbReference type="Proteomes" id="UP000812287"/>
    </source>
</evidence>
<keyword evidence="3" id="KW-1185">Reference proteome</keyword>
<evidence type="ECO:0000256" key="1">
    <source>
        <dbReference type="SAM" id="MobiDB-lite"/>
    </source>
</evidence>
<protein>
    <submittedName>
        <fullName evidence="2">Uncharacterized protein</fullName>
    </submittedName>
</protein>
<dbReference type="Proteomes" id="UP000812287">
    <property type="component" value="Unassembled WGS sequence"/>
</dbReference>
<sequence length="161" mass="18581">MPQITRKNQETIRIKMLIDNQALTTETQRQEDSCQLEEESGFQTPNGMKIPKMTLMGLIGGTTPLKKEKAVQTDPNPAAQEAQRPSVPQISNQTLHKFLHKKLTTLFLNADFYKEFQNYTKADTGLREDEEIEEEEIILFASNRWVKLVNEEELKREARMG</sequence>
<feature type="region of interest" description="Disordered" evidence="1">
    <location>
        <begin position="67"/>
        <end position="89"/>
    </location>
</feature>
<gene>
    <name evidence="2" type="ORF">BT62DRAFT_923767</name>
</gene>
<reference evidence="2" key="1">
    <citation type="submission" date="2020-11" db="EMBL/GenBank/DDBJ databases">
        <title>Adaptations for nitrogen fixation in a non-lichenized fungal sporocarp promotes dispersal by wood-feeding termites.</title>
        <authorList>
            <consortium name="DOE Joint Genome Institute"/>
            <person name="Koch R.A."/>
            <person name="Yoon G."/>
            <person name="Arayal U."/>
            <person name="Lail K."/>
            <person name="Amirebrahimi M."/>
            <person name="Labutti K."/>
            <person name="Lipzen A."/>
            <person name="Riley R."/>
            <person name="Barry K."/>
            <person name="Henrissat B."/>
            <person name="Grigoriev I.V."/>
            <person name="Herr J.R."/>
            <person name="Aime M.C."/>
        </authorList>
    </citation>
    <scope>NUCLEOTIDE SEQUENCE</scope>
    <source>
        <strain evidence="2">MCA 3950</strain>
    </source>
</reference>
<feature type="region of interest" description="Disordered" evidence="1">
    <location>
        <begin position="24"/>
        <end position="49"/>
    </location>
</feature>
<proteinExistence type="predicted"/>
<accession>A0A9P7VIZ9</accession>
<dbReference type="EMBL" id="MU250566">
    <property type="protein sequence ID" value="KAG7440906.1"/>
    <property type="molecule type" value="Genomic_DNA"/>
</dbReference>
<organism evidence="2 3">
    <name type="scientific">Guyanagaster necrorhizus</name>
    <dbReference type="NCBI Taxonomy" id="856835"/>
    <lineage>
        <taxon>Eukaryota</taxon>
        <taxon>Fungi</taxon>
        <taxon>Dikarya</taxon>
        <taxon>Basidiomycota</taxon>
        <taxon>Agaricomycotina</taxon>
        <taxon>Agaricomycetes</taxon>
        <taxon>Agaricomycetidae</taxon>
        <taxon>Agaricales</taxon>
        <taxon>Marasmiineae</taxon>
        <taxon>Physalacriaceae</taxon>
        <taxon>Guyanagaster</taxon>
    </lineage>
</organism>
<dbReference type="GeneID" id="66106843"/>
<dbReference type="RefSeq" id="XP_043034406.1">
    <property type="nucleotide sequence ID" value="XM_043184546.1"/>
</dbReference>